<dbReference type="Proteomes" id="UP000709295">
    <property type="component" value="Unassembled WGS sequence"/>
</dbReference>
<gene>
    <name evidence="6" type="ORF">JG688_00018190</name>
</gene>
<feature type="signal peptide" evidence="5">
    <location>
        <begin position="1"/>
        <end position="20"/>
    </location>
</feature>
<comment type="caution">
    <text evidence="6">The sequence shown here is derived from an EMBL/GenBank/DDBJ whole genome shotgun (WGS) entry which is preliminary data.</text>
</comment>
<evidence type="ECO:0000256" key="2">
    <source>
        <dbReference type="ARBA" id="ARBA00010400"/>
    </source>
</evidence>
<comment type="subcellular location">
    <subcellularLocation>
        <location evidence="1 5">Secreted</location>
    </subcellularLocation>
</comment>
<comment type="function">
    <text evidence="5">Effector that suppresses plant defense responses during pathogen infection.</text>
</comment>
<feature type="chain" id="PRO_5035340722" description="RxLR effector protein" evidence="5">
    <location>
        <begin position="21"/>
        <end position="236"/>
    </location>
</feature>
<evidence type="ECO:0000256" key="4">
    <source>
        <dbReference type="ARBA" id="ARBA00022729"/>
    </source>
</evidence>
<comment type="similarity">
    <text evidence="2 5">Belongs to the RxLR effector family.</text>
</comment>
<evidence type="ECO:0000256" key="3">
    <source>
        <dbReference type="ARBA" id="ARBA00022525"/>
    </source>
</evidence>
<dbReference type="GO" id="GO:0005576">
    <property type="term" value="C:extracellular region"/>
    <property type="evidence" value="ECO:0007669"/>
    <property type="project" value="UniProtKB-SubCell"/>
</dbReference>
<accession>A0A8J5HZX3</accession>
<evidence type="ECO:0000256" key="1">
    <source>
        <dbReference type="ARBA" id="ARBA00004613"/>
    </source>
</evidence>
<comment type="domain">
    <text evidence="5">The RxLR-dEER motif acts to carry the protein into the host cell cytoplasm through binding to cell surface phosphatidylinositol-3-phosphate.</text>
</comment>
<evidence type="ECO:0000313" key="7">
    <source>
        <dbReference type="Proteomes" id="UP000709295"/>
    </source>
</evidence>
<keyword evidence="3 5" id="KW-0964">Secreted</keyword>
<evidence type="ECO:0000313" key="6">
    <source>
        <dbReference type="EMBL" id="KAG6942324.1"/>
    </source>
</evidence>
<evidence type="ECO:0000256" key="5">
    <source>
        <dbReference type="RuleBase" id="RU367124"/>
    </source>
</evidence>
<dbReference type="AlphaFoldDB" id="A0A8J5HZX3"/>
<sequence length="236" mass="26023">MRLSSILLAAAAALLANCDAASTASLTKLSAIIVPDAVKAVAAPANTARHLRGESQKQAGVGDSVDEERAGVQLGFVDDVVKKLDNSDDAAKKLIASDDIMAKRLAAVTKQLDEANDIEFLVKWWTQQNLKPEDVKKLTKTPVREKAYKQFLVQHLRQNHSLKPIQKAKPVTREGGKIQRQIDANRDVKTIITSWNQQKLRPVDVKKTIQTPIQKKAYSLFIAQIMLKRNSLNPSG</sequence>
<dbReference type="InterPro" id="IPR031825">
    <property type="entry name" value="RXLR"/>
</dbReference>
<reference evidence="6" key="1">
    <citation type="submission" date="2021-01" db="EMBL/GenBank/DDBJ databases">
        <title>Phytophthora aleatoria, a newly-described species from Pinus radiata is distinct from Phytophthora cactorum isolates based on comparative genomics.</title>
        <authorList>
            <person name="Mcdougal R."/>
            <person name="Panda P."/>
            <person name="Williams N."/>
            <person name="Studholme D.J."/>
        </authorList>
    </citation>
    <scope>NUCLEOTIDE SEQUENCE</scope>
    <source>
        <strain evidence="6">NZFS 4037</strain>
    </source>
</reference>
<proteinExistence type="inferred from homology"/>
<dbReference type="EMBL" id="JAENGY010003157">
    <property type="protein sequence ID" value="KAG6942324.1"/>
    <property type="molecule type" value="Genomic_DNA"/>
</dbReference>
<name>A0A8J5HZX3_9STRA</name>
<keyword evidence="4 5" id="KW-0732">Signal</keyword>
<dbReference type="Pfam" id="PF16810">
    <property type="entry name" value="RXLR"/>
    <property type="match status" value="1"/>
</dbReference>
<keyword evidence="7" id="KW-1185">Reference proteome</keyword>
<protein>
    <recommendedName>
        <fullName evidence="5">RxLR effector protein</fullName>
    </recommendedName>
</protein>
<organism evidence="6 7">
    <name type="scientific">Phytophthora aleatoria</name>
    <dbReference type="NCBI Taxonomy" id="2496075"/>
    <lineage>
        <taxon>Eukaryota</taxon>
        <taxon>Sar</taxon>
        <taxon>Stramenopiles</taxon>
        <taxon>Oomycota</taxon>
        <taxon>Peronosporomycetes</taxon>
        <taxon>Peronosporales</taxon>
        <taxon>Peronosporaceae</taxon>
        <taxon>Phytophthora</taxon>
    </lineage>
</organism>